<evidence type="ECO:0000259" key="5">
    <source>
        <dbReference type="Pfam" id="PF22939"/>
    </source>
</evidence>
<feature type="repeat" description="ANK" evidence="3">
    <location>
        <begin position="1143"/>
        <end position="1175"/>
    </location>
</feature>
<dbReference type="Pfam" id="PF12796">
    <property type="entry name" value="Ank_2"/>
    <property type="match status" value="6"/>
</dbReference>
<dbReference type="InterPro" id="IPR036770">
    <property type="entry name" value="Ankyrin_rpt-contain_sf"/>
</dbReference>
<dbReference type="InterPro" id="IPR051165">
    <property type="entry name" value="Multifunctional_ANK_Repeat"/>
</dbReference>
<feature type="repeat" description="ANK" evidence="3">
    <location>
        <begin position="1254"/>
        <end position="1286"/>
    </location>
</feature>
<dbReference type="PANTHER" id="PTHR24123">
    <property type="entry name" value="ANKYRIN REPEAT-CONTAINING"/>
    <property type="match status" value="1"/>
</dbReference>
<feature type="repeat" description="ANK" evidence="3">
    <location>
        <begin position="772"/>
        <end position="804"/>
    </location>
</feature>
<feature type="repeat" description="ANK" evidence="3">
    <location>
        <begin position="1110"/>
        <end position="1142"/>
    </location>
</feature>
<dbReference type="SUPFAM" id="SSF52540">
    <property type="entry name" value="P-loop containing nucleoside triphosphate hydrolases"/>
    <property type="match status" value="1"/>
</dbReference>
<name>A0AA38RLA9_9PEZI</name>
<evidence type="ECO:0000313" key="8">
    <source>
        <dbReference type="Proteomes" id="UP001174694"/>
    </source>
</evidence>
<organism evidence="7 8">
    <name type="scientific">Pleurostoma richardsiae</name>
    <dbReference type="NCBI Taxonomy" id="41990"/>
    <lineage>
        <taxon>Eukaryota</taxon>
        <taxon>Fungi</taxon>
        <taxon>Dikarya</taxon>
        <taxon>Ascomycota</taxon>
        <taxon>Pezizomycotina</taxon>
        <taxon>Sordariomycetes</taxon>
        <taxon>Sordariomycetidae</taxon>
        <taxon>Calosphaeriales</taxon>
        <taxon>Pleurostomataceae</taxon>
        <taxon>Pleurostoma</taxon>
    </lineage>
</organism>
<feature type="coiled-coil region" evidence="4">
    <location>
        <begin position="281"/>
        <end position="308"/>
    </location>
</feature>
<dbReference type="SUPFAM" id="SSF48403">
    <property type="entry name" value="Ankyrin repeat"/>
    <property type="match status" value="2"/>
</dbReference>
<dbReference type="Gene3D" id="3.40.50.300">
    <property type="entry name" value="P-loop containing nucleotide triphosphate hydrolases"/>
    <property type="match status" value="1"/>
</dbReference>
<feature type="domain" description="Nephrocystin 3-like N-terminal" evidence="6">
    <location>
        <begin position="221"/>
        <end position="384"/>
    </location>
</feature>
<dbReference type="PROSITE" id="PS50088">
    <property type="entry name" value="ANK_REPEAT"/>
    <property type="match status" value="12"/>
</dbReference>
<evidence type="ECO:0000256" key="3">
    <source>
        <dbReference type="PROSITE-ProRule" id="PRU00023"/>
    </source>
</evidence>
<evidence type="ECO:0000256" key="4">
    <source>
        <dbReference type="SAM" id="Coils"/>
    </source>
</evidence>
<sequence>MADPFSVATGIVGVASLALQVIGALYTFGQDWGNARDEIQSFMDELKNLNLTLDSVGRLVSSEKLKKALDDDESLLLKELGPDSPPDTATKQMLKSLETKLQELLKELQKAGSGRRLGWERLKYALFLVKQARETVNTLHRHCQALDRMISRDTADMTAGTHNTVRETKKIVTGMHDELKETARTHREFVEDTEAQDILSWLTTVDYETQFEHFLKQREEGTGQWLLQSQEFQQWSQEGGKTLYCQGIPGAGKTIQTVTVIEHLVSKYSKHEDVGIAYAFCNFQRHEVQTAENLLADLLKQLLEARRSVPDKVKDIFEQHKPKKPPRSLKNIKAILDAAMAEYSRVFILVDALDECQGMNQEEIFSQLSELQRRAGVSLFLTSRIVPDIRKQFEDSLKFDIRASDDDVLRYINKQLSSSRHIRRPELQDKVRKSILSAIDGMFLLAQLHMTTLLSKKRPSDVERALGDLPRGEKGLDKTYEQAMTRIEGQESDDEYLAKLVLTWVINARRPLSSRELRHAVSIDADMTNIDEDSLYDLKELLTMCAGLVVLDESSDVIGLVHYTTQEYFERNTHWFDDPLNTIASTCLTYLSFDEFETGGCVTDQEFEERLDSYPFYDYASKEWGYHIAQADLEAVENSLWKTLDREMKVVACVQALMALKWYPGYSQRTPTGVTAMHLAAHFGLQGIVARLLDIRKNQMEVKDSQGMTPLIWAARRGHDGVVQQLLDACADLETKDEKGRTALLWAVEGGYTATVALLLNHEANVEAKDIADIAPLSRASQNGHEGVVRLLLEHGAAAESKDINGWTALHYAAFEGCERVAEVLLSQEPELRTARDGHEWTPLHHAADGGHATLVRMMLLAGDDAELGDPVAERWFDSLVTDLVSNGVVHVLRSAIEIEDEQTVRFLMNRGASPDAGGRIINVPIEIGNTALYAAVKYAKDNCSILRLLLDHGADVNAASITGMPPLYFSATRNIAAFDVLLEYGADPWYRDLEDFTVLHSVAGRGHAQAMRTLLGLPGVDVNCQDRQGETPLMLAANGRRGEALFMHAVNDRHEEIVGMLIERSDILPDKADVHGRTALMNASRSGGRDIIHMLLQHPRVDKNARDKDGQTSLMHAASQGSDKATRVLIESGADMDLEDHMGRTALAYAVLIGCREVATTLLEHGAKIRGAKDLQLAATCCDTKNDQKERYWWPEEMVRLLLSHMDDAEQRSGEKWLRTARFHGAVLKPDESVLLSLLKQGEDPNTIVRAWDGRTCLMMAASLGHTSVMKLLLAYGADVNAQTGSPLSGFSPLHTALSLATSNGDGEAVQMLLASGADTAGEHARFALKNAVFSRFKDLVRILVDAGVRPDTSRTVSDNPSPATVKLYSAICKTSPKVARLVFDNGFNPNWRGFPDGSSLLHGSIKFKKLKIVHLLLEYGADTDAVDNRHRTPLYTAALDGDLASVDLLLDKGADPRTVNLAILRGRYYSQRIVRAIRRAQQLWPS</sequence>
<feature type="repeat" description="ANK" evidence="3">
    <location>
        <begin position="706"/>
        <end position="738"/>
    </location>
</feature>
<feature type="repeat" description="ANK" evidence="3">
    <location>
        <begin position="839"/>
        <end position="871"/>
    </location>
</feature>
<accession>A0AA38RLA9</accession>
<protein>
    <submittedName>
        <fullName evidence="7">Ankyrin repeat protein</fullName>
    </submittedName>
</protein>
<evidence type="ECO:0000259" key="6">
    <source>
        <dbReference type="Pfam" id="PF24883"/>
    </source>
</evidence>
<feature type="repeat" description="ANK" evidence="3">
    <location>
        <begin position="1290"/>
        <end position="1326"/>
    </location>
</feature>
<feature type="repeat" description="ANK" evidence="3">
    <location>
        <begin position="739"/>
        <end position="771"/>
    </location>
</feature>
<dbReference type="PRINTS" id="PR01415">
    <property type="entry name" value="ANKYRIN"/>
</dbReference>
<dbReference type="InterPro" id="IPR056884">
    <property type="entry name" value="NPHP3-like_N"/>
</dbReference>
<keyword evidence="4" id="KW-0175">Coiled coil</keyword>
<dbReference type="InterPro" id="IPR027417">
    <property type="entry name" value="P-loop_NTPase"/>
</dbReference>
<dbReference type="Pfam" id="PF22939">
    <property type="entry name" value="WHD_GPIID"/>
    <property type="match status" value="1"/>
</dbReference>
<evidence type="ECO:0000256" key="2">
    <source>
        <dbReference type="ARBA" id="ARBA00023043"/>
    </source>
</evidence>
<keyword evidence="1" id="KW-0677">Repeat</keyword>
<feature type="domain" description="GPI inositol-deacylase winged helix" evidence="5">
    <location>
        <begin position="495"/>
        <end position="570"/>
    </location>
</feature>
<gene>
    <name evidence="7" type="ORF">NKR23_g8058</name>
</gene>
<dbReference type="InterPro" id="IPR054471">
    <property type="entry name" value="GPIID_WHD"/>
</dbReference>
<keyword evidence="8" id="KW-1185">Reference proteome</keyword>
<evidence type="ECO:0000256" key="1">
    <source>
        <dbReference type="ARBA" id="ARBA00022737"/>
    </source>
</evidence>
<feature type="repeat" description="ANK" evidence="3">
    <location>
        <begin position="805"/>
        <end position="837"/>
    </location>
</feature>
<dbReference type="Gene3D" id="1.25.40.20">
    <property type="entry name" value="Ankyrin repeat-containing domain"/>
    <property type="match status" value="6"/>
</dbReference>
<dbReference type="InterPro" id="IPR002110">
    <property type="entry name" value="Ankyrin_rpt"/>
</dbReference>
<dbReference type="EMBL" id="JANBVO010000027">
    <property type="protein sequence ID" value="KAJ9139179.1"/>
    <property type="molecule type" value="Genomic_DNA"/>
</dbReference>
<feature type="repeat" description="ANK" evidence="3">
    <location>
        <begin position="1398"/>
        <end position="1430"/>
    </location>
</feature>
<dbReference type="PANTHER" id="PTHR24123:SF33">
    <property type="entry name" value="PROTEIN HOS4"/>
    <property type="match status" value="1"/>
</dbReference>
<dbReference type="PROSITE" id="PS50297">
    <property type="entry name" value="ANK_REP_REGION"/>
    <property type="match status" value="11"/>
</dbReference>
<reference evidence="7" key="1">
    <citation type="submission" date="2022-07" db="EMBL/GenBank/DDBJ databases">
        <title>Fungi with potential for degradation of polypropylene.</title>
        <authorList>
            <person name="Gostincar C."/>
        </authorList>
    </citation>
    <scope>NUCLEOTIDE SEQUENCE</scope>
    <source>
        <strain evidence="7">EXF-13308</strain>
    </source>
</reference>
<feature type="repeat" description="ANK" evidence="3">
    <location>
        <begin position="928"/>
        <end position="962"/>
    </location>
</feature>
<keyword evidence="2 3" id="KW-0040">ANK repeat</keyword>
<proteinExistence type="predicted"/>
<feature type="repeat" description="ANK" evidence="3">
    <location>
        <begin position="1431"/>
        <end position="1463"/>
    </location>
</feature>
<comment type="caution">
    <text evidence="7">The sequence shown here is derived from an EMBL/GenBank/DDBJ whole genome shotgun (WGS) entry which is preliminary data.</text>
</comment>
<evidence type="ECO:0000313" key="7">
    <source>
        <dbReference type="EMBL" id="KAJ9139179.1"/>
    </source>
</evidence>
<dbReference type="Pfam" id="PF24883">
    <property type="entry name" value="NPHP3_N"/>
    <property type="match status" value="1"/>
</dbReference>
<dbReference type="Proteomes" id="UP001174694">
    <property type="component" value="Unassembled WGS sequence"/>
</dbReference>
<dbReference type="SMART" id="SM00248">
    <property type="entry name" value="ANK"/>
    <property type="match status" value="18"/>
</dbReference>